<dbReference type="Pfam" id="PF01113">
    <property type="entry name" value="DapB_N"/>
    <property type="match status" value="1"/>
</dbReference>
<keyword evidence="2 13" id="KW-0963">Cytoplasm</keyword>
<feature type="binding site" evidence="13">
    <location>
        <position position="159"/>
    </location>
    <ligand>
        <name>(S)-2,3,4,5-tetrahydrodipicolinate</name>
        <dbReference type="ChEBI" id="CHEBI:16845"/>
    </ligand>
</feature>
<evidence type="ECO:0000256" key="5">
    <source>
        <dbReference type="ARBA" id="ARBA00022915"/>
    </source>
</evidence>
<keyword evidence="4 13" id="KW-0521">NADP</keyword>
<name>A0A6C1FBB7_BUCUN</name>
<dbReference type="PANTHER" id="PTHR20836">
    <property type="entry name" value="DIHYDRODIPICOLINATE REDUCTASE"/>
    <property type="match status" value="1"/>
</dbReference>
<evidence type="ECO:0000256" key="1">
    <source>
        <dbReference type="ARBA" id="ARBA00006642"/>
    </source>
</evidence>
<dbReference type="GO" id="GO:0019877">
    <property type="term" value="P:diaminopimelate biosynthetic process"/>
    <property type="evidence" value="ECO:0007669"/>
    <property type="project" value="UniProtKB-UniRule"/>
</dbReference>
<dbReference type="SUPFAM" id="SSF51735">
    <property type="entry name" value="NAD(P)-binding Rossmann-fold domains"/>
    <property type="match status" value="1"/>
</dbReference>
<dbReference type="InterPro" id="IPR036291">
    <property type="entry name" value="NAD(P)-bd_dom_sf"/>
</dbReference>
<comment type="caution">
    <text evidence="13">Was originally thought to be a dihydrodipicolinate reductase (DHDPR), catalyzing the conversion of dihydrodipicolinate to tetrahydrodipicolinate. However, it was shown in E.coli that the substrate of the enzymatic reaction is not dihydrodipicolinate (DHDP) but in fact (2S,4S)-4-hydroxy-2,3,4,5-tetrahydrodipicolinic acid (HTPA), the product released by the DapA-catalyzed reaction.</text>
</comment>
<reference evidence="16 17" key="1">
    <citation type="submission" date="2020-01" db="EMBL/GenBank/DDBJ databases">
        <title>Complete genome of Buchnera aphidicola isolated from Chaitophorus populeti.</title>
        <authorList>
            <person name="Park J."/>
            <person name="Xi H."/>
        </authorList>
    </citation>
    <scope>NUCLEOTIDE SEQUENCE [LARGE SCALE GENOMIC DNA]</scope>
    <source>
        <strain evidence="16 17">UsonBac</strain>
    </source>
</reference>
<evidence type="ECO:0000259" key="14">
    <source>
        <dbReference type="Pfam" id="PF01113"/>
    </source>
</evidence>
<keyword evidence="5 13" id="KW-0220">Diaminopimelate biosynthesis</keyword>
<dbReference type="SUPFAM" id="SSF55347">
    <property type="entry name" value="Glyceraldehyde-3-phosphate dehydrogenase-like, C-terminal domain"/>
    <property type="match status" value="1"/>
</dbReference>
<dbReference type="PROSITE" id="PS01298">
    <property type="entry name" value="DAPB"/>
    <property type="match status" value="1"/>
</dbReference>
<evidence type="ECO:0000313" key="16">
    <source>
        <dbReference type="EMBL" id="QIE01890.1"/>
    </source>
</evidence>
<dbReference type="InterPro" id="IPR023940">
    <property type="entry name" value="DHDPR_bac"/>
</dbReference>
<dbReference type="HAMAP" id="MF_00102">
    <property type="entry name" value="DapB"/>
    <property type="match status" value="1"/>
</dbReference>
<evidence type="ECO:0000256" key="13">
    <source>
        <dbReference type="HAMAP-Rule" id="MF_00102"/>
    </source>
</evidence>
<dbReference type="AlphaFoldDB" id="A0A6C1FBB7"/>
<feature type="domain" description="Dihydrodipicolinate reductase N-terminal" evidence="14">
    <location>
        <begin position="5"/>
        <end position="128"/>
    </location>
</feature>
<comment type="subcellular location">
    <subcellularLocation>
        <location evidence="13">Cytoplasm</location>
    </subcellularLocation>
</comment>
<comment type="subunit">
    <text evidence="13">Homotetramer.</text>
</comment>
<keyword evidence="8 13" id="KW-0457">Lysine biosynthesis</keyword>
<dbReference type="InterPro" id="IPR022663">
    <property type="entry name" value="DapB_C"/>
</dbReference>
<sequence>MTNQIRIAITGPLGRMGQTLVKEIIKNKKTSLTTVLIQNDHKLIGQDIGQILGIGKIGVLISDTLNIIDNDFDVLIDFTTPKSTLKYLKYCNKLNKNIVIGTTGFSSEEIEVIKMFSKNIAIIMSSNFSLGMNIMFQLIKTTTKIIGDTADIDVIEYHHRNKLDAPSGTALTLGEIISKEMKWDLNKHSLYYQKGITNIRENSKIGFSMIRSGNIVGKHTVMFSNSGEEIKITHTASSRESFAQGAIYAALWIQKKYTGLFDMTNVLSI</sequence>
<evidence type="ECO:0000256" key="3">
    <source>
        <dbReference type="ARBA" id="ARBA00022605"/>
    </source>
</evidence>
<evidence type="ECO:0000256" key="8">
    <source>
        <dbReference type="ARBA" id="ARBA00023154"/>
    </source>
</evidence>
<dbReference type="NCBIfam" id="TIGR00036">
    <property type="entry name" value="dapB"/>
    <property type="match status" value="1"/>
</dbReference>
<dbReference type="UniPathway" id="UPA00034">
    <property type="reaction ID" value="UER00018"/>
</dbReference>
<dbReference type="GO" id="GO:0009089">
    <property type="term" value="P:lysine biosynthetic process via diaminopimelate"/>
    <property type="evidence" value="ECO:0007669"/>
    <property type="project" value="UniProtKB-UniRule"/>
</dbReference>
<organism evidence="16 17">
    <name type="scientific">Buchnera aphidicola subsp. Uroleucon sonchi</name>
    <dbReference type="NCBI Taxonomy" id="118118"/>
    <lineage>
        <taxon>Bacteria</taxon>
        <taxon>Pseudomonadati</taxon>
        <taxon>Pseudomonadota</taxon>
        <taxon>Gammaproteobacteria</taxon>
        <taxon>Enterobacterales</taxon>
        <taxon>Erwiniaceae</taxon>
        <taxon>Buchnera</taxon>
    </lineage>
</organism>
<proteinExistence type="inferred from homology"/>
<dbReference type="GO" id="GO:0008839">
    <property type="term" value="F:4-hydroxy-tetrahydrodipicolinate reductase"/>
    <property type="evidence" value="ECO:0007669"/>
    <property type="project" value="UniProtKB-UniRule"/>
</dbReference>
<comment type="catalytic activity">
    <reaction evidence="12 13">
        <text>(S)-2,3,4,5-tetrahydrodipicolinate + NAD(+) + H2O = (2S,4S)-4-hydroxy-2,3,4,5-tetrahydrodipicolinate + NADH + H(+)</text>
        <dbReference type="Rhea" id="RHEA:35323"/>
        <dbReference type="ChEBI" id="CHEBI:15377"/>
        <dbReference type="ChEBI" id="CHEBI:15378"/>
        <dbReference type="ChEBI" id="CHEBI:16845"/>
        <dbReference type="ChEBI" id="CHEBI:57540"/>
        <dbReference type="ChEBI" id="CHEBI:57945"/>
        <dbReference type="ChEBI" id="CHEBI:67139"/>
        <dbReference type="EC" id="1.17.1.8"/>
    </reaction>
</comment>
<dbReference type="GO" id="GO:0016726">
    <property type="term" value="F:oxidoreductase activity, acting on CH or CH2 groups, NAD or NADP as acceptor"/>
    <property type="evidence" value="ECO:0007669"/>
    <property type="project" value="UniProtKB-UniRule"/>
</dbReference>
<dbReference type="Gene3D" id="3.40.50.720">
    <property type="entry name" value="NAD(P)-binding Rossmann-like Domain"/>
    <property type="match status" value="1"/>
</dbReference>
<evidence type="ECO:0000256" key="10">
    <source>
        <dbReference type="ARBA" id="ARBA00038983"/>
    </source>
</evidence>
<keyword evidence="7 13" id="KW-0520">NAD</keyword>
<dbReference type="CDD" id="cd02274">
    <property type="entry name" value="DHDPR_N"/>
    <property type="match status" value="1"/>
</dbReference>
<evidence type="ECO:0000256" key="9">
    <source>
        <dbReference type="ARBA" id="ARBA00037922"/>
    </source>
</evidence>
<feature type="binding site" evidence="13">
    <location>
        <begin position="168"/>
        <end position="169"/>
    </location>
    <ligand>
        <name>(S)-2,3,4,5-tetrahydrodipicolinate</name>
        <dbReference type="ChEBI" id="CHEBI:16845"/>
    </ligand>
</feature>
<dbReference type="Gene3D" id="3.30.360.10">
    <property type="entry name" value="Dihydrodipicolinate Reductase, domain 2"/>
    <property type="match status" value="1"/>
</dbReference>
<feature type="domain" description="Dihydrodipicolinate reductase C-terminal" evidence="15">
    <location>
        <begin position="131"/>
        <end position="267"/>
    </location>
</feature>
<accession>A0A6C1FBB7</accession>
<comment type="similarity">
    <text evidence="1 13">Belongs to the DapB family.</text>
</comment>
<dbReference type="EMBL" id="CP047588">
    <property type="protein sequence ID" value="QIE01890.1"/>
    <property type="molecule type" value="Genomic_DNA"/>
</dbReference>
<dbReference type="FunFam" id="3.30.360.10:FF:000004">
    <property type="entry name" value="4-hydroxy-tetrahydrodipicolinate reductase"/>
    <property type="match status" value="1"/>
</dbReference>
<feature type="active site" description="Proton donor" evidence="13">
    <location>
        <position position="162"/>
    </location>
</feature>
<feature type="active site" description="Proton donor/acceptor" evidence="13">
    <location>
        <position position="158"/>
    </location>
</feature>
<dbReference type="PIRSF" id="PIRSF000161">
    <property type="entry name" value="DHPR"/>
    <property type="match status" value="1"/>
</dbReference>
<evidence type="ECO:0000259" key="15">
    <source>
        <dbReference type="Pfam" id="PF05173"/>
    </source>
</evidence>
<comment type="pathway">
    <text evidence="9 13">Amino-acid biosynthesis; L-lysine biosynthesis via DAP pathway; (S)-tetrahydrodipicolinate from L-aspartate: step 4/4.</text>
</comment>
<feature type="binding site" evidence="13">
    <location>
        <begin position="11"/>
        <end position="16"/>
    </location>
    <ligand>
        <name>NAD(+)</name>
        <dbReference type="ChEBI" id="CHEBI:57540"/>
    </ligand>
</feature>
<evidence type="ECO:0000256" key="7">
    <source>
        <dbReference type="ARBA" id="ARBA00023027"/>
    </source>
</evidence>
<evidence type="ECO:0000256" key="11">
    <source>
        <dbReference type="ARBA" id="ARBA00049080"/>
    </source>
</evidence>
<gene>
    <name evidence="13" type="primary">dapB</name>
    <name evidence="16" type="ORF">GUU85_00675</name>
</gene>
<feature type="binding site" evidence="13">
    <location>
        <begin position="125"/>
        <end position="128"/>
    </location>
    <ligand>
        <name>NAD(+)</name>
        <dbReference type="ChEBI" id="CHEBI:57540"/>
    </ligand>
</feature>
<comment type="function">
    <text evidence="13">Catalyzes the conversion of 4-hydroxy-tetrahydrodipicolinate (HTPA) to tetrahydrodipicolinate.</text>
</comment>
<dbReference type="InterPro" id="IPR022664">
    <property type="entry name" value="DapB_N_CS"/>
</dbReference>
<evidence type="ECO:0000256" key="4">
    <source>
        <dbReference type="ARBA" id="ARBA00022857"/>
    </source>
</evidence>
<dbReference type="GO" id="GO:0050661">
    <property type="term" value="F:NADP binding"/>
    <property type="evidence" value="ECO:0007669"/>
    <property type="project" value="UniProtKB-UniRule"/>
</dbReference>
<feature type="binding site" evidence="13">
    <location>
        <begin position="101"/>
        <end position="103"/>
    </location>
    <ligand>
        <name>NAD(+)</name>
        <dbReference type="ChEBI" id="CHEBI:57540"/>
    </ligand>
</feature>
<evidence type="ECO:0000256" key="6">
    <source>
        <dbReference type="ARBA" id="ARBA00023002"/>
    </source>
</evidence>
<dbReference type="Pfam" id="PF05173">
    <property type="entry name" value="DapB_C"/>
    <property type="match status" value="1"/>
</dbReference>
<protein>
    <recommendedName>
        <fullName evidence="10 13">4-hydroxy-tetrahydrodipicolinate reductase</fullName>
        <shortName evidence="13">HTPA reductase</shortName>
        <ecNumber evidence="10 13">1.17.1.8</ecNumber>
    </recommendedName>
</protein>
<evidence type="ECO:0000256" key="2">
    <source>
        <dbReference type="ARBA" id="ARBA00022490"/>
    </source>
</evidence>
<dbReference type="InterPro" id="IPR000846">
    <property type="entry name" value="DapB_N"/>
</dbReference>
<evidence type="ECO:0000256" key="12">
    <source>
        <dbReference type="ARBA" id="ARBA00049396"/>
    </source>
</evidence>
<comment type="catalytic activity">
    <reaction evidence="11 13">
        <text>(S)-2,3,4,5-tetrahydrodipicolinate + NADP(+) + H2O = (2S,4S)-4-hydroxy-2,3,4,5-tetrahydrodipicolinate + NADPH + H(+)</text>
        <dbReference type="Rhea" id="RHEA:35331"/>
        <dbReference type="ChEBI" id="CHEBI:15377"/>
        <dbReference type="ChEBI" id="CHEBI:15378"/>
        <dbReference type="ChEBI" id="CHEBI:16845"/>
        <dbReference type="ChEBI" id="CHEBI:57783"/>
        <dbReference type="ChEBI" id="CHEBI:58349"/>
        <dbReference type="ChEBI" id="CHEBI:67139"/>
        <dbReference type="EC" id="1.17.1.8"/>
    </reaction>
</comment>
<dbReference type="GO" id="GO:0051287">
    <property type="term" value="F:NAD binding"/>
    <property type="evidence" value="ECO:0007669"/>
    <property type="project" value="UniProtKB-UniRule"/>
</dbReference>
<dbReference type="EC" id="1.17.1.8" evidence="10 13"/>
<keyword evidence="3 13" id="KW-0028">Amino-acid biosynthesis</keyword>
<dbReference type="GO" id="GO:0005829">
    <property type="term" value="C:cytosol"/>
    <property type="evidence" value="ECO:0007669"/>
    <property type="project" value="TreeGrafter"/>
</dbReference>
<dbReference type="Proteomes" id="UP000502958">
    <property type="component" value="Chromosome"/>
</dbReference>
<keyword evidence="6 13" id="KW-0560">Oxidoreductase</keyword>
<comment type="caution">
    <text evidence="13">Lacks conserved residue(s) required for the propagation of feature annotation.</text>
</comment>
<evidence type="ECO:0000313" key="17">
    <source>
        <dbReference type="Proteomes" id="UP000502958"/>
    </source>
</evidence>
<dbReference type="RefSeq" id="WP_163119033.1">
    <property type="nucleotide sequence ID" value="NZ_CP047588.1"/>
</dbReference>
<dbReference type="PANTHER" id="PTHR20836:SF0">
    <property type="entry name" value="4-HYDROXY-TETRAHYDRODIPICOLINATE REDUCTASE 1, CHLOROPLASTIC-RELATED"/>
    <property type="match status" value="1"/>
</dbReference>